<evidence type="ECO:0000313" key="2">
    <source>
        <dbReference type="Proteomes" id="UP000886501"/>
    </source>
</evidence>
<name>A0ACB6ZHR9_THEGA</name>
<keyword evidence="2" id="KW-1185">Reference proteome</keyword>
<organism evidence="1 2">
    <name type="scientific">Thelephora ganbajun</name>
    <name type="common">Ganba fungus</name>
    <dbReference type="NCBI Taxonomy" id="370292"/>
    <lineage>
        <taxon>Eukaryota</taxon>
        <taxon>Fungi</taxon>
        <taxon>Dikarya</taxon>
        <taxon>Basidiomycota</taxon>
        <taxon>Agaricomycotina</taxon>
        <taxon>Agaricomycetes</taxon>
        <taxon>Thelephorales</taxon>
        <taxon>Thelephoraceae</taxon>
        <taxon>Thelephora</taxon>
    </lineage>
</organism>
<dbReference type="EMBL" id="MU118005">
    <property type="protein sequence ID" value="KAF9648956.1"/>
    <property type="molecule type" value="Genomic_DNA"/>
</dbReference>
<protein>
    <submittedName>
        <fullName evidence="1">TBC-domain-containing protein</fullName>
    </submittedName>
</protein>
<gene>
    <name evidence="1" type="ORF">BDM02DRAFT_3095509</name>
</gene>
<accession>A0ACB6ZHR9</accession>
<reference evidence="1" key="1">
    <citation type="submission" date="2019-10" db="EMBL/GenBank/DDBJ databases">
        <authorList>
            <consortium name="DOE Joint Genome Institute"/>
            <person name="Kuo A."/>
            <person name="Miyauchi S."/>
            <person name="Kiss E."/>
            <person name="Drula E."/>
            <person name="Kohler A."/>
            <person name="Sanchez-Garcia M."/>
            <person name="Andreopoulos B."/>
            <person name="Barry K.W."/>
            <person name="Bonito G."/>
            <person name="Buee M."/>
            <person name="Carver A."/>
            <person name="Chen C."/>
            <person name="Cichocki N."/>
            <person name="Clum A."/>
            <person name="Culley D."/>
            <person name="Crous P.W."/>
            <person name="Fauchery L."/>
            <person name="Girlanda M."/>
            <person name="Hayes R."/>
            <person name="Keri Z."/>
            <person name="Labutti K."/>
            <person name="Lipzen A."/>
            <person name="Lombard V."/>
            <person name="Magnuson J."/>
            <person name="Maillard F."/>
            <person name="Morin E."/>
            <person name="Murat C."/>
            <person name="Nolan M."/>
            <person name="Ohm R."/>
            <person name="Pangilinan J."/>
            <person name="Pereira M."/>
            <person name="Perotto S."/>
            <person name="Peter M."/>
            <person name="Riley R."/>
            <person name="Sitrit Y."/>
            <person name="Stielow B."/>
            <person name="Szollosi G."/>
            <person name="Zifcakova L."/>
            <person name="Stursova M."/>
            <person name="Spatafora J.W."/>
            <person name="Tedersoo L."/>
            <person name="Vaario L.-M."/>
            <person name="Yamada A."/>
            <person name="Yan M."/>
            <person name="Wang P."/>
            <person name="Xu J."/>
            <person name="Bruns T."/>
            <person name="Baldrian P."/>
            <person name="Vilgalys R."/>
            <person name="Henrissat B."/>
            <person name="Grigoriev I.V."/>
            <person name="Hibbett D."/>
            <person name="Nagy L.G."/>
            <person name="Martin F.M."/>
        </authorList>
    </citation>
    <scope>NUCLEOTIDE SEQUENCE</scope>
    <source>
        <strain evidence="1">P2</strain>
    </source>
</reference>
<proteinExistence type="predicted"/>
<comment type="caution">
    <text evidence="1">The sequence shown here is derived from an EMBL/GenBank/DDBJ whole genome shotgun (WGS) entry which is preliminary data.</text>
</comment>
<dbReference type="Proteomes" id="UP000886501">
    <property type="component" value="Unassembled WGS sequence"/>
</dbReference>
<evidence type="ECO:0000313" key="1">
    <source>
        <dbReference type="EMBL" id="KAF9648956.1"/>
    </source>
</evidence>
<sequence>MDSPQRSPTTLTATTPTHLSHPLSTEPTPGSSRSRRSRGRQGSDASRTASSYFTLRSQLQPDDASLTNSATWDGSVRGYGSRNVERLPGHDRDISVSSVSSIWDRSASRQTPVIDATSEVLTTRWHRQSDQAIQSTISKLDFHDSSSDAARHPYHAALRILSSALSNMRKAYKTLEEDRALLQEKEAARKERADQLLRELPLSERDIAKRILQSLFPDDDEHVHQIQRRQSNLSIAISLSEALSDEVPLSTSIPEEDIITPSAPHFVSHNKESTIKPTPIQLNSPLVESSSLRDDSSSIIVPGDDDDFPPSISHTSKVPQSWMGMLWGKGKTRSHRSQSSLIPDELGGSKPPQDTQTSKSSPAPSISEKSTLKVSSKGVLGTLGFSILNPAAPSRLKQRRTHSVADLPSITTHGLPEGLPSASHSPTSPMLMPLPPHLTTTLQPSEVPSENNSIISQYGEKPPQGSSLTAIIHATRVMTSDPRSILMEIGYDTNGLVARLALQLVKNAREEGIELRGKPKEKRDKRHERPPALDLSPKVALITPEGVDAVQTLNKTLAIHTEVQKTKARHGKGTVSMLASPLIGSFFAQQTKKFTGVVDAVQGITSVVQEASSSGPIAPGMNAVNNASKPGSVPLESIVPVSAMPPTQYLSKTYTPITARDFRPPMPLSNAATRFSAYYDDKNQQPLTDRFGFMYDVSQYDLLLLLRAKDCQNSAPACLTGVKIADRTENNHWPEEDGDGPPTVEIIKGSCDCDGMGYFEEPLLSDLDPSTVPGPISDSPQLDNALPSVHQSSRARSRAASPASSHTRLKKRASTTLSAPSISSKPLSTILSIDSETPRHVCPNTVRKLLSDLTSAHDEIQQSTRKEWDVFVRQRAKLRSTKTNASIVASSMLLGSSAFLGLNTADEEEELAHTDGLIGFAQLGISGSREERKVFDRLVRQGIPLVYRAKIWQECTDASEMKEPGLFNDLLADVDPDDPVVKEIEKDVGRTMPLNMFYGGDGPGVQKLRRVLTAYSRRNPSVGYCQGMNLVTSTLLLVFANEEEAFWVLCAIIERILPEDFFAPSLLPSRACPLVLLDFVKEHLPKLYAHLTDLGVDLTAICFSWFLSLFTDCLPVETLFRVWDIFLVDGMDVLFRLAFAIIKIGELELLHCESVPALYVSLESLPTRMWESGKLLQLEVELRNTIVHNEIMKKKDAHMASLREFMG</sequence>
<reference evidence="1" key="2">
    <citation type="journal article" date="2020" name="Nat. Commun.">
        <title>Large-scale genome sequencing of mycorrhizal fungi provides insights into the early evolution of symbiotic traits.</title>
        <authorList>
            <person name="Miyauchi S."/>
            <person name="Kiss E."/>
            <person name="Kuo A."/>
            <person name="Drula E."/>
            <person name="Kohler A."/>
            <person name="Sanchez-Garcia M."/>
            <person name="Morin E."/>
            <person name="Andreopoulos B."/>
            <person name="Barry K.W."/>
            <person name="Bonito G."/>
            <person name="Buee M."/>
            <person name="Carver A."/>
            <person name="Chen C."/>
            <person name="Cichocki N."/>
            <person name="Clum A."/>
            <person name="Culley D."/>
            <person name="Crous P.W."/>
            <person name="Fauchery L."/>
            <person name="Girlanda M."/>
            <person name="Hayes R.D."/>
            <person name="Keri Z."/>
            <person name="LaButti K."/>
            <person name="Lipzen A."/>
            <person name="Lombard V."/>
            <person name="Magnuson J."/>
            <person name="Maillard F."/>
            <person name="Murat C."/>
            <person name="Nolan M."/>
            <person name="Ohm R.A."/>
            <person name="Pangilinan J."/>
            <person name="Pereira M.F."/>
            <person name="Perotto S."/>
            <person name="Peter M."/>
            <person name="Pfister S."/>
            <person name="Riley R."/>
            <person name="Sitrit Y."/>
            <person name="Stielow J.B."/>
            <person name="Szollosi G."/>
            <person name="Zifcakova L."/>
            <person name="Stursova M."/>
            <person name="Spatafora J.W."/>
            <person name="Tedersoo L."/>
            <person name="Vaario L.M."/>
            <person name="Yamada A."/>
            <person name="Yan M."/>
            <person name="Wang P."/>
            <person name="Xu J."/>
            <person name="Bruns T."/>
            <person name="Baldrian P."/>
            <person name="Vilgalys R."/>
            <person name="Dunand C."/>
            <person name="Henrissat B."/>
            <person name="Grigoriev I.V."/>
            <person name="Hibbett D."/>
            <person name="Nagy L.G."/>
            <person name="Martin F.M."/>
        </authorList>
    </citation>
    <scope>NUCLEOTIDE SEQUENCE</scope>
    <source>
        <strain evidence="1">P2</strain>
    </source>
</reference>